<proteinExistence type="predicted"/>
<evidence type="ECO:0000313" key="2">
    <source>
        <dbReference type="EMBL" id="EXM12228.1"/>
    </source>
</evidence>
<protein>
    <submittedName>
        <fullName evidence="2">Uncharacterized protein</fullName>
    </submittedName>
</protein>
<organism evidence="2">
    <name type="scientific">Fusarium oxysporum f. sp. vasinfectum 25433</name>
    <dbReference type="NCBI Taxonomy" id="1089449"/>
    <lineage>
        <taxon>Eukaryota</taxon>
        <taxon>Fungi</taxon>
        <taxon>Dikarya</taxon>
        <taxon>Ascomycota</taxon>
        <taxon>Pezizomycotina</taxon>
        <taxon>Sordariomycetes</taxon>
        <taxon>Hypocreomycetidae</taxon>
        <taxon>Hypocreales</taxon>
        <taxon>Nectriaceae</taxon>
        <taxon>Fusarium</taxon>
        <taxon>Fusarium oxysporum species complex</taxon>
    </lineage>
</organism>
<gene>
    <name evidence="2" type="ORF">FOTG_19271</name>
</gene>
<feature type="region of interest" description="Disordered" evidence="1">
    <location>
        <begin position="1"/>
        <end position="44"/>
    </location>
</feature>
<accession>X0KFD6</accession>
<reference evidence="2" key="2">
    <citation type="submission" date="2014-03" db="EMBL/GenBank/DDBJ databases">
        <title>The Genome Annotation of Fusarium oxysporum Cotton.</title>
        <authorList>
            <consortium name="The Broad Institute Genomics Platform"/>
            <person name="Ma L.-J."/>
            <person name="Corby-Kistler H."/>
            <person name="Broz K."/>
            <person name="Gale L.R."/>
            <person name="Jonkers W."/>
            <person name="O'Donnell K."/>
            <person name="Ploetz R."/>
            <person name="Steinberg C."/>
            <person name="Schwartz D.C."/>
            <person name="VanEtten H."/>
            <person name="Zhou S."/>
            <person name="Young S.K."/>
            <person name="Zeng Q."/>
            <person name="Gargeya S."/>
            <person name="Fitzgerald M."/>
            <person name="Abouelleil A."/>
            <person name="Alvarado L."/>
            <person name="Chapman S.B."/>
            <person name="Gainer-Dewar J."/>
            <person name="Goldberg J."/>
            <person name="Griggs A."/>
            <person name="Gujja S."/>
            <person name="Hansen M."/>
            <person name="Howarth C."/>
            <person name="Imamovic A."/>
            <person name="Ireland A."/>
            <person name="Larimer J."/>
            <person name="McCowan C."/>
            <person name="Murphy C."/>
            <person name="Pearson M."/>
            <person name="Poon T.W."/>
            <person name="Priest M."/>
            <person name="Roberts A."/>
            <person name="Saif S."/>
            <person name="Shea T."/>
            <person name="Sykes S."/>
            <person name="Wortman J."/>
            <person name="Nusbaum C."/>
            <person name="Birren B."/>
        </authorList>
    </citation>
    <scope>NUCLEOTIDE SEQUENCE</scope>
    <source>
        <strain evidence="2">25433</strain>
    </source>
</reference>
<dbReference type="EMBL" id="KK035839">
    <property type="protein sequence ID" value="EXM12228.1"/>
    <property type="molecule type" value="Genomic_DNA"/>
</dbReference>
<dbReference type="Proteomes" id="UP000030701">
    <property type="component" value="Unassembled WGS sequence"/>
</dbReference>
<sequence>MRPRPSLTVRSQDTSKALPSTLTSTSPRKDSKVDSFRSSTPCRPLPLCPKRSASELRAVVTQFVPRASQATVVMLPLLRSA</sequence>
<feature type="compositionally biased region" description="Polar residues" evidence="1">
    <location>
        <begin position="8"/>
        <end position="26"/>
    </location>
</feature>
<evidence type="ECO:0000256" key="1">
    <source>
        <dbReference type="SAM" id="MobiDB-lite"/>
    </source>
</evidence>
<reference evidence="2" key="1">
    <citation type="submission" date="2011-11" db="EMBL/GenBank/DDBJ databases">
        <title>The Genome Sequence of Fusarium oxysporum Cotton.</title>
        <authorList>
            <consortium name="The Broad Institute Genome Sequencing Platform"/>
            <person name="Ma L.-J."/>
            <person name="Gale L.R."/>
            <person name="Schwartz D.C."/>
            <person name="Zhou S."/>
            <person name="Corby-Kistler H."/>
            <person name="Young S.K."/>
            <person name="Zeng Q."/>
            <person name="Gargeya S."/>
            <person name="Fitzgerald M."/>
            <person name="Haas B."/>
            <person name="Abouelleil A."/>
            <person name="Alvarado L."/>
            <person name="Arachchi H.M."/>
            <person name="Berlin A."/>
            <person name="Brown A."/>
            <person name="Chapman S.B."/>
            <person name="Chen Z."/>
            <person name="Dunbar C."/>
            <person name="Freedman E."/>
            <person name="Gearin G."/>
            <person name="Goldberg J."/>
            <person name="Griggs A."/>
            <person name="Gujja S."/>
            <person name="Heiman D."/>
            <person name="Howarth C."/>
            <person name="Larson L."/>
            <person name="Lui A."/>
            <person name="MacDonald P.J.P."/>
            <person name="Montmayeur A."/>
            <person name="Murphy C."/>
            <person name="Neiman D."/>
            <person name="Pearson M."/>
            <person name="Priest M."/>
            <person name="Roberts A."/>
            <person name="Saif S."/>
            <person name="Shea T."/>
            <person name="Shenoy N."/>
            <person name="Sisk P."/>
            <person name="Stolte C."/>
            <person name="Sykes S."/>
            <person name="Wortman J."/>
            <person name="Nusbaum C."/>
            <person name="Birren B."/>
        </authorList>
    </citation>
    <scope>NUCLEOTIDE SEQUENCE [LARGE SCALE GENOMIC DNA]</scope>
    <source>
        <strain evidence="2">25433</strain>
    </source>
</reference>
<name>X0KFD6_FUSOX</name>
<dbReference type="AlphaFoldDB" id="X0KFD6"/>
<dbReference type="HOGENOM" id="CLU_2573974_0_0_1"/>